<name>D4JYW5_9FIRM</name>
<keyword evidence="2" id="KW-0830">Ubiquinone</keyword>
<dbReference type="Pfam" id="PF13649">
    <property type="entry name" value="Methyltransf_25"/>
    <property type="match status" value="1"/>
</dbReference>
<proteinExistence type="predicted"/>
<dbReference type="EMBL" id="FP929045">
    <property type="protein sequence ID" value="CBK99214.1"/>
    <property type="molecule type" value="Genomic_DNA"/>
</dbReference>
<dbReference type="AlphaFoldDB" id="D4JYW5"/>
<protein>
    <submittedName>
        <fullName evidence="2">Methylase involved in ubiquinone/menaquinone biosynthesis</fullName>
    </submittedName>
</protein>
<dbReference type="InterPro" id="IPR041698">
    <property type="entry name" value="Methyltransf_25"/>
</dbReference>
<dbReference type="PANTHER" id="PTHR43591">
    <property type="entry name" value="METHYLTRANSFERASE"/>
    <property type="match status" value="1"/>
</dbReference>
<feature type="domain" description="Methyltransferase" evidence="1">
    <location>
        <begin position="66"/>
        <end position="160"/>
    </location>
</feature>
<dbReference type="GO" id="GO:0008168">
    <property type="term" value="F:methyltransferase activity"/>
    <property type="evidence" value="ECO:0007669"/>
    <property type="project" value="UniProtKB-KW"/>
</dbReference>
<dbReference type="STRING" id="718252.FP2_17820"/>
<dbReference type="BioCyc" id="FPRA718252:G1375-1505-MONOMER"/>
<dbReference type="Proteomes" id="UP000008804">
    <property type="component" value="Chromosome"/>
</dbReference>
<reference evidence="2 3" key="2">
    <citation type="submission" date="2010-03" db="EMBL/GenBank/DDBJ databases">
        <authorList>
            <person name="Pajon A."/>
        </authorList>
    </citation>
    <scope>NUCLEOTIDE SEQUENCE [LARGE SCALE GENOMIC DNA]</scope>
    <source>
        <strain evidence="3">L2-6</strain>
    </source>
</reference>
<dbReference type="HOGENOM" id="CLU_088943_0_0_9"/>
<evidence type="ECO:0000313" key="3">
    <source>
        <dbReference type="Proteomes" id="UP000008804"/>
    </source>
</evidence>
<dbReference type="Gene3D" id="3.40.50.150">
    <property type="entry name" value="Vaccinia Virus protein VP39"/>
    <property type="match status" value="1"/>
</dbReference>
<keyword evidence="3" id="KW-1185">Reference proteome</keyword>
<accession>D4JYW5</accession>
<dbReference type="SUPFAM" id="SSF53335">
    <property type="entry name" value="S-adenosyl-L-methionine-dependent methyltransferases"/>
    <property type="match status" value="1"/>
</dbReference>
<dbReference type="InterPro" id="IPR029063">
    <property type="entry name" value="SAM-dependent_MTases_sf"/>
</dbReference>
<sequence>MERKEAVRRAYRLTGGNNFYDGMITCSTLSGKAVCRLVWDMNKVESDDYLEKALSGIPEHFSGRLLEVPVGTGILTMPVYKTMPEADITCLDFSADMMGQAQERADRLHLKNVTFRQGDVGALPYADGAFDIVLSLNGFHAFPDKEAAYREVFRVLRPGGTFCGCFYVAGEQKRTDWFIQHVYEKAGFFTPPYETAFSLKKRLEKRYATVTLGTVKSMAWFACRKPE</sequence>
<keyword evidence="2" id="KW-0808">Transferase</keyword>
<keyword evidence="2" id="KW-0489">Methyltransferase</keyword>
<evidence type="ECO:0000313" key="2">
    <source>
        <dbReference type="EMBL" id="CBK99214.1"/>
    </source>
</evidence>
<dbReference type="RefSeq" id="WP_015564858.1">
    <property type="nucleotide sequence ID" value="NC_021042.1"/>
</dbReference>
<evidence type="ECO:0000259" key="1">
    <source>
        <dbReference type="Pfam" id="PF13649"/>
    </source>
</evidence>
<dbReference type="eggNOG" id="COG2226">
    <property type="taxonomic scope" value="Bacteria"/>
</dbReference>
<organism evidence="2 3">
    <name type="scientific">Faecalibacterium prausnitzii L2-6</name>
    <dbReference type="NCBI Taxonomy" id="718252"/>
    <lineage>
        <taxon>Bacteria</taxon>
        <taxon>Bacillati</taxon>
        <taxon>Bacillota</taxon>
        <taxon>Clostridia</taxon>
        <taxon>Eubacteriales</taxon>
        <taxon>Oscillospiraceae</taxon>
        <taxon>Faecalibacterium</taxon>
    </lineage>
</organism>
<dbReference type="GO" id="GO:0032259">
    <property type="term" value="P:methylation"/>
    <property type="evidence" value="ECO:0007669"/>
    <property type="project" value="UniProtKB-KW"/>
</dbReference>
<gene>
    <name evidence="2" type="ORF">FP2_17820</name>
</gene>
<dbReference type="KEGG" id="fpr:FP2_17820"/>
<dbReference type="CDD" id="cd02440">
    <property type="entry name" value="AdoMet_MTases"/>
    <property type="match status" value="1"/>
</dbReference>
<dbReference type="PATRIC" id="fig|718252.3.peg.3157"/>
<reference evidence="2 3" key="1">
    <citation type="submission" date="2010-03" db="EMBL/GenBank/DDBJ databases">
        <title>The genome sequence of Faecalibacterium prausnitzii L2/6.</title>
        <authorList>
            <consortium name="metaHIT consortium -- http://www.metahit.eu/"/>
            <person name="Pajon A."/>
            <person name="Turner K."/>
            <person name="Parkhill J."/>
            <person name="Duncan S."/>
            <person name="Flint H."/>
        </authorList>
    </citation>
    <scope>NUCLEOTIDE SEQUENCE [LARGE SCALE GENOMIC DNA]</scope>
    <source>
        <strain evidence="3">L2-6</strain>
    </source>
</reference>